<dbReference type="EMBL" id="OE179638">
    <property type="protein sequence ID" value="CAD7569336.1"/>
    <property type="molecule type" value="Genomic_DNA"/>
</dbReference>
<evidence type="ECO:0000313" key="2">
    <source>
        <dbReference type="EMBL" id="CAD7569336.1"/>
    </source>
</evidence>
<evidence type="ECO:0000256" key="1">
    <source>
        <dbReference type="SAM" id="MobiDB-lite"/>
    </source>
</evidence>
<organism evidence="2">
    <name type="scientific">Timema californicum</name>
    <name type="common">California timema</name>
    <name type="synonym">Walking stick</name>
    <dbReference type="NCBI Taxonomy" id="61474"/>
    <lineage>
        <taxon>Eukaryota</taxon>
        <taxon>Metazoa</taxon>
        <taxon>Ecdysozoa</taxon>
        <taxon>Arthropoda</taxon>
        <taxon>Hexapoda</taxon>
        <taxon>Insecta</taxon>
        <taxon>Pterygota</taxon>
        <taxon>Neoptera</taxon>
        <taxon>Polyneoptera</taxon>
        <taxon>Phasmatodea</taxon>
        <taxon>Timematodea</taxon>
        <taxon>Timematoidea</taxon>
        <taxon>Timematidae</taxon>
        <taxon>Timema</taxon>
    </lineage>
</organism>
<sequence>MASLRRRVLFLEIREVTLECDQYPSSRFSPPPPILTRLEWEKLDILKKLVFSSACYKESVGRRATLNPIDQLPVKVAGYSLCENEIVGEIIDWTLQYLNQKGSEPAFAWRESGKPFRKNHPKFTQPRFEPRSHRTSISPSSAVELNTTSALANYATEAGSSISPVSTESQAHKDILPSGDSAGCSKSFSVSSEIEHIKCVTDNEVCSLLNLGTCGLHVVHGSLRTGVGSSDWDISSLLRHMYYLFTESTARRALFTQLTGCTSFPLKFCGFAKKRLLGETALTVTERQKLEFIHECRSMLTTMIAKLQERSPLKQKTVIDLSSLVPCVIQHSPHLGQKRFSFLLEELNHANIINDVLAENTKKEYLNFCNLKKSQHQEIFRPCDQFSDEMLDNVRGARKHYHEYLEMKKQERSENDKKKAEERKLDIQVKDLEGKRKKIMMATEEKREAIEEMKKQERSEDDKKKAEKRKLDIQVKDLERKRKKLMMATEEKREPIEVELQELKKKQASLY</sequence>
<accession>A0A7R9P4J2</accession>
<feature type="region of interest" description="Disordered" evidence="1">
    <location>
        <begin position="447"/>
        <end position="473"/>
    </location>
</feature>
<proteinExistence type="predicted"/>
<dbReference type="AlphaFoldDB" id="A0A7R9P4J2"/>
<feature type="region of interest" description="Disordered" evidence="1">
    <location>
        <begin position="119"/>
        <end position="140"/>
    </location>
</feature>
<gene>
    <name evidence="2" type="ORF">TCMB3V08_LOCUS2076</name>
</gene>
<reference evidence="2" key="1">
    <citation type="submission" date="2020-11" db="EMBL/GenBank/DDBJ databases">
        <authorList>
            <person name="Tran Van P."/>
        </authorList>
    </citation>
    <scope>NUCLEOTIDE SEQUENCE</scope>
</reference>
<protein>
    <submittedName>
        <fullName evidence="2">(California timema) hypothetical protein</fullName>
    </submittedName>
</protein>
<name>A0A7R9P4J2_TIMCA</name>